<name>A0A8A0RSX1_9FIRM</name>
<sequence>MKARLFLMTVLFITLVVISSGCSLFNDGTEAPNKDYEIQEQEESINDIDGEKIEDVEGMEVKMRDTVFYYVTDDGHHLVPYMMKIPWEEGIGRAAVKKLIDCQEVRETLNGTGLNPVLPSGTEILGLTIRDGLAKIDFNRNFLNFSTKEEEENGVNAVVYTLTEFPTVDKVQFMIEGKIIDVLPYGTNISKPLERGNINLERDSTETSGTGSFPVTLYFIWSGPEDHAFFFVPVTRIASKVDNIIKWAVEELVKGPERGEGLYSFIPASTRVLDVRVDEKGTAYVDFSGEIADYGGGIVTESAIINCIVLTLTQFPGVNQVRVLVEGDSGVLPEGTILDRPISRPVYINPSSL</sequence>
<evidence type="ECO:0000259" key="1">
    <source>
        <dbReference type="SMART" id="SM00909"/>
    </source>
</evidence>
<dbReference type="SMART" id="SM00909">
    <property type="entry name" value="Germane"/>
    <property type="match status" value="2"/>
</dbReference>
<dbReference type="Pfam" id="PF10646">
    <property type="entry name" value="Germane"/>
    <property type="match status" value="2"/>
</dbReference>
<dbReference type="PROSITE" id="PS51257">
    <property type="entry name" value="PROKAR_LIPOPROTEIN"/>
    <property type="match status" value="1"/>
</dbReference>
<feature type="domain" description="GerMN" evidence="1">
    <location>
        <begin position="245"/>
        <end position="334"/>
    </location>
</feature>
<keyword evidence="3" id="KW-1185">Reference proteome</keyword>
<evidence type="ECO:0000313" key="2">
    <source>
        <dbReference type="EMBL" id="QSQ10427.1"/>
    </source>
</evidence>
<dbReference type="RefSeq" id="WP_206707737.1">
    <property type="nucleotide sequence ID" value="NZ_CP059066.1"/>
</dbReference>
<dbReference type="KEGG" id="kme:H0A61_02834"/>
<accession>A0A8A0RSX1</accession>
<evidence type="ECO:0000313" key="3">
    <source>
        <dbReference type="Proteomes" id="UP000662904"/>
    </source>
</evidence>
<gene>
    <name evidence="2" type="primary">gerM_1</name>
    <name evidence="2" type="ORF">H0A61_02834</name>
</gene>
<dbReference type="EMBL" id="CP059066">
    <property type="protein sequence ID" value="QSQ10427.1"/>
    <property type="molecule type" value="Genomic_DNA"/>
</dbReference>
<dbReference type="Proteomes" id="UP000662904">
    <property type="component" value="Chromosome"/>
</dbReference>
<dbReference type="AlphaFoldDB" id="A0A8A0RSX1"/>
<protein>
    <submittedName>
        <fullName evidence="2">Spore germination protein GerM</fullName>
    </submittedName>
</protein>
<organism evidence="2 3">
    <name type="scientific">Koleobacter methoxysyntrophicus</name>
    <dbReference type="NCBI Taxonomy" id="2751313"/>
    <lineage>
        <taxon>Bacteria</taxon>
        <taxon>Bacillati</taxon>
        <taxon>Bacillota</taxon>
        <taxon>Clostridia</taxon>
        <taxon>Koleobacterales</taxon>
        <taxon>Koleobacteraceae</taxon>
        <taxon>Koleobacter</taxon>
    </lineage>
</organism>
<dbReference type="InterPro" id="IPR019606">
    <property type="entry name" value="GerMN"/>
</dbReference>
<proteinExistence type="predicted"/>
<feature type="domain" description="GerMN" evidence="1">
    <location>
        <begin position="92"/>
        <end position="184"/>
    </location>
</feature>
<reference evidence="2" key="1">
    <citation type="submission" date="2020-07" db="EMBL/GenBank/DDBJ databases">
        <title>Koleobacter methoxysyntrophicus gen. nov., sp. nov., a novel anaerobic bacterium isolated from deep subsurface oil field and proposal of Koleobacterales ord. nov. in the phylum Firmicutes.</title>
        <authorList>
            <person name="Sakamoto S."/>
            <person name="Tamaki H."/>
        </authorList>
    </citation>
    <scope>NUCLEOTIDE SEQUENCE</scope>
    <source>
        <strain evidence="2">NRmbB1</strain>
    </source>
</reference>